<dbReference type="InterPro" id="IPR001683">
    <property type="entry name" value="PX_dom"/>
</dbReference>
<feature type="domain" description="PX" evidence="10">
    <location>
        <begin position="241"/>
        <end position="347"/>
    </location>
</feature>
<dbReference type="Pfam" id="PF00787">
    <property type="entry name" value="PX"/>
    <property type="match status" value="1"/>
</dbReference>
<comment type="caution">
    <text evidence="11">The sequence shown here is derived from an EMBL/GenBank/DDBJ whole genome shotgun (WGS) entry which is preliminary data.</text>
</comment>
<dbReference type="InterPro" id="IPR000261">
    <property type="entry name" value="EH_dom"/>
</dbReference>
<dbReference type="GO" id="GO:0032266">
    <property type="term" value="F:phosphatidylinositol-3-phosphate binding"/>
    <property type="evidence" value="ECO:0007669"/>
    <property type="project" value="TreeGrafter"/>
</dbReference>
<dbReference type="CDD" id="cd07597">
    <property type="entry name" value="BAR_SNX8"/>
    <property type="match status" value="1"/>
</dbReference>
<proteinExistence type="inferred from homology"/>
<evidence type="ECO:0000313" key="11">
    <source>
        <dbReference type="EMBL" id="KAK7687879.1"/>
    </source>
</evidence>
<gene>
    <name evidence="11" type="ORF">QCA50_009098</name>
</gene>
<dbReference type="PANTHER" id="PTHR47554:SF1">
    <property type="entry name" value="SORTING NEXIN MVP1"/>
    <property type="match status" value="1"/>
</dbReference>
<comment type="similarity">
    <text evidence="4">Belongs to the sorting nexin family.</text>
</comment>
<dbReference type="Pfam" id="PF19566">
    <property type="entry name" value="Snx8_BAR_dom"/>
    <property type="match status" value="1"/>
</dbReference>
<dbReference type="GO" id="GO:0005829">
    <property type="term" value="C:cytosol"/>
    <property type="evidence" value="ECO:0007669"/>
    <property type="project" value="GOC"/>
</dbReference>
<name>A0AAW0GCL9_9APHY</name>
<organism evidence="11 12">
    <name type="scientific">Cerrena zonata</name>
    <dbReference type="NCBI Taxonomy" id="2478898"/>
    <lineage>
        <taxon>Eukaryota</taxon>
        <taxon>Fungi</taxon>
        <taxon>Dikarya</taxon>
        <taxon>Basidiomycota</taxon>
        <taxon>Agaricomycotina</taxon>
        <taxon>Agaricomycetes</taxon>
        <taxon>Polyporales</taxon>
        <taxon>Cerrenaceae</taxon>
        <taxon>Cerrena</taxon>
    </lineage>
</organism>
<evidence type="ECO:0000256" key="4">
    <source>
        <dbReference type="ARBA" id="ARBA00010883"/>
    </source>
</evidence>
<dbReference type="Gene3D" id="1.20.1270.60">
    <property type="entry name" value="Arfaptin homology (AH) domain/BAR domain"/>
    <property type="match status" value="1"/>
</dbReference>
<dbReference type="InterPro" id="IPR045734">
    <property type="entry name" value="Snx8_BAR_dom"/>
</dbReference>
<dbReference type="GO" id="GO:0006623">
    <property type="term" value="P:protein targeting to vacuole"/>
    <property type="evidence" value="ECO:0007669"/>
    <property type="project" value="TreeGrafter"/>
</dbReference>
<dbReference type="InterPro" id="IPR011992">
    <property type="entry name" value="EF-hand-dom_pair"/>
</dbReference>
<dbReference type="InterPro" id="IPR027267">
    <property type="entry name" value="AH/BAR_dom_sf"/>
</dbReference>
<dbReference type="EMBL" id="JASBNA010000012">
    <property type="protein sequence ID" value="KAK7687879.1"/>
    <property type="molecule type" value="Genomic_DNA"/>
</dbReference>
<dbReference type="Proteomes" id="UP001385951">
    <property type="component" value="Unassembled WGS sequence"/>
</dbReference>
<evidence type="ECO:0000256" key="6">
    <source>
        <dbReference type="ARBA" id="ARBA00022448"/>
    </source>
</evidence>
<evidence type="ECO:0000256" key="5">
    <source>
        <dbReference type="ARBA" id="ARBA00014268"/>
    </source>
</evidence>
<dbReference type="PANTHER" id="PTHR47554">
    <property type="entry name" value="SORTING NEXIN MVP1"/>
    <property type="match status" value="1"/>
</dbReference>
<evidence type="ECO:0000259" key="10">
    <source>
        <dbReference type="PROSITE" id="PS50195"/>
    </source>
</evidence>
<accession>A0AAW0GCL9</accession>
<dbReference type="SMART" id="SM00027">
    <property type="entry name" value="EH"/>
    <property type="match status" value="1"/>
</dbReference>
<dbReference type="InterPro" id="IPR036871">
    <property type="entry name" value="PX_dom_sf"/>
</dbReference>
<dbReference type="AlphaFoldDB" id="A0AAW0GCL9"/>
<keyword evidence="7" id="KW-0963">Cytoplasm</keyword>
<protein>
    <recommendedName>
        <fullName evidence="5">Sorting nexin MVP1</fullName>
    </recommendedName>
</protein>
<evidence type="ECO:0000313" key="12">
    <source>
        <dbReference type="Proteomes" id="UP001385951"/>
    </source>
</evidence>
<dbReference type="Gene3D" id="3.30.1520.10">
    <property type="entry name" value="Phox-like domain"/>
    <property type="match status" value="1"/>
</dbReference>
<keyword evidence="8" id="KW-0653">Protein transport</keyword>
<dbReference type="SUPFAM" id="SSF47473">
    <property type="entry name" value="EF-hand"/>
    <property type="match status" value="1"/>
</dbReference>
<evidence type="ECO:0000256" key="9">
    <source>
        <dbReference type="ARBA" id="ARBA00023136"/>
    </source>
</evidence>
<reference evidence="11 12" key="1">
    <citation type="submission" date="2022-09" db="EMBL/GenBank/DDBJ databases">
        <authorList>
            <person name="Palmer J.M."/>
        </authorList>
    </citation>
    <scope>NUCLEOTIDE SEQUENCE [LARGE SCALE GENOMIC DNA]</scope>
    <source>
        <strain evidence="11 12">DSM 7382</strain>
    </source>
</reference>
<comment type="subcellular location">
    <subcellularLocation>
        <location evidence="3">Cytoplasm</location>
    </subcellularLocation>
    <subcellularLocation>
        <location evidence="2">Membrane</location>
        <topology evidence="2">Peripheral membrane protein</topology>
        <orientation evidence="2">Cytoplasmic side</orientation>
    </subcellularLocation>
</comment>
<evidence type="ECO:0000256" key="2">
    <source>
        <dbReference type="ARBA" id="ARBA00004287"/>
    </source>
</evidence>
<dbReference type="SUPFAM" id="SSF64268">
    <property type="entry name" value="PX domain"/>
    <property type="match status" value="1"/>
</dbReference>
<dbReference type="Gene3D" id="1.10.238.10">
    <property type="entry name" value="EF-hand"/>
    <property type="match status" value="1"/>
</dbReference>
<dbReference type="PROSITE" id="PS50195">
    <property type="entry name" value="PX"/>
    <property type="match status" value="1"/>
</dbReference>
<dbReference type="SMART" id="SM00312">
    <property type="entry name" value="PX"/>
    <property type="match status" value="1"/>
</dbReference>
<keyword evidence="9" id="KW-0472">Membrane</keyword>
<comment type="function">
    <text evidence="1">Required for vacuolar protein sorting.</text>
</comment>
<evidence type="ECO:0000256" key="7">
    <source>
        <dbReference type="ARBA" id="ARBA00022490"/>
    </source>
</evidence>
<keyword evidence="6" id="KW-0813">Transport</keyword>
<evidence type="ECO:0000256" key="3">
    <source>
        <dbReference type="ARBA" id="ARBA00004496"/>
    </source>
</evidence>
<dbReference type="GO" id="GO:0042147">
    <property type="term" value="P:retrograde transport, endosome to Golgi"/>
    <property type="evidence" value="ECO:0007669"/>
    <property type="project" value="InterPro"/>
</dbReference>
<evidence type="ECO:0000256" key="8">
    <source>
        <dbReference type="ARBA" id="ARBA00022927"/>
    </source>
</evidence>
<dbReference type="GO" id="GO:0016020">
    <property type="term" value="C:membrane"/>
    <property type="evidence" value="ECO:0007669"/>
    <property type="project" value="UniProtKB-SubCell"/>
</dbReference>
<dbReference type="InterPro" id="IPR028662">
    <property type="entry name" value="SNX8/Mvp1"/>
</dbReference>
<dbReference type="GO" id="GO:0005768">
    <property type="term" value="C:endosome"/>
    <property type="evidence" value="ECO:0007669"/>
    <property type="project" value="TreeGrafter"/>
</dbReference>
<keyword evidence="12" id="KW-1185">Reference proteome</keyword>
<evidence type="ECO:0000256" key="1">
    <source>
        <dbReference type="ARBA" id="ARBA00002474"/>
    </source>
</evidence>
<sequence length="680" mass="74605">MFNAPRATQPYVSSSSNGFGSTSFVVDNPLASSVYDSDGLDPWSTTPSPAPPALPATSAVVAPAGFSAVIADSIAPAVYHQAFAAVDTTGSGETSVNGLSRVLNSSGLSATTIERIVNLVNSRGSRVSKLEFFVALALAALAQSGKDLSIERVAALAQDNALPIPELDLSSVAPSTSTFTYPSLPPPIRAPVPTRSYTTDDPWNISKFANIPASGSGPGSLTNGVTSSISGTGMPRDWWKRQETVNVNILGQQGFLLNRYLVYEVSTDRGASVPRRYSEFVFLWDVLVKRYPFRLLPSLPPKRIGPDEGFIEQRRRGLARFINFVVNHPIIKDDGLISVFLTEPSFEQWRKQASISIEEESATKRVDRIEEMAIPSDLEDKLAVVRSKITSLIEQWQKICILAERIIKRREAAAVRVSPPPLPGRNFMQAHFALPPFSPTSSIATHASNASNADGETQSLASSILSGFHLPRSAGIAGTNQQSDTARLTNTLRTLVEVNERCWRGDDCELCSGVRQGLSTVAQHTQIHADAMEERTRRLLYSTLESLKAQRDLYIAMRDLFIRHDRFSGDSVDKLKKRVETNSLKLEAVKQAQKDHFEDEVDKLTGLIERDQASIAAMLNRRIFIRASMWHELRVVLHNRENALIAQTVKNLAREESSYSEGVAANWASLVDAVEGMPFE</sequence>